<evidence type="ECO:0000313" key="4">
    <source>
        <dbReference type="EMBL" id="KAK5638859.1"/>
    </source>
</evidence>
<organism evidence="4 5">
    <name type="scientific">Pyrocoelia pectoralis</name>
    <dbReference type="NCBI Taxonomy" id="417401"/>
    <lineage>
        <taxon>Eukaryota</taxon>
        <taxon>Metazoa</taxon>
        <taxon>Ecdysozoa</taxon>
        <taxon>Arthropoda</taxon>
        <taxon>Hexapoda</taxon>
        <taxon>Insecta</taxon>
        <taxon>Pterygota</taxon>
        <taxon>Neoptera</taxon>
        <taxon>Endopterygota</taxon>
        <taxon>Coleoptera</taxon>
        <taxon>Polyphaga</taxon>
        <taxon>Elateriformia</taxon>
        <taxon>Elateroidea</taxon>
        <taxon>Lampyridae</taxon>
        <taxon>Lampyrinae</taxon>
        <taxon>Pyrocoelia</taxon>
    </lineage>
</organism>
<evidence type="ECO:0008006" key="6">
    <source>
        <dbReference type="Google" id="ProtNLM"/>
    </source>
</evidence>
<dbReference type="InterPro" id="IPR036291">
    <property type="entry name" value="NAD(P)-bd_dom_sf"/>
</dbReference>
<dbReference type="SUPFAM" id="SSF51735">
    <property type="entry name" value="NAD(P)-binding Rossmann-fold domains"/>
    <property type="match status" value="1"/>
</dbReference>
<evidence type="ECO:0000256" key="1">
    <source>
        <dbReference type="ARBA" id="ARBA00006484"/>
    </source>
</evidence>
<sequence>MEKWRGKIAVVTGSSSGIGAVISEKLVKAGVIVVGLARRKEKLDELMTRLKNEPGKFYSIKADVTKEEDILKAFDWVEKNLGTVHILVNNAGVGKNTDLVEGSTEMWKEIFDTNVLALCIATREAVTSMKKGKVDGHIIHMNSILGHRVTYVPEVNVYSASKFAVTALTETLRQELNSIGSKIKITSISPGMVDTKIREASGLDSMNCPKIKCEDVADAVLYVLGTPSHVQVHELIIKPVGEMF</sequence>
<dbReference type="InterPro" id="IPR020904">
    <property type="entry name" value="Sc_DH/Rdtase_CS"/>
</dbReference>
<accession>A0AAN7V2G0</accession>
<gene>
    <name evidence="4" type="ORF">RI129_013154</name>
</gene>
<dbReference type="EMBL" id="JAVRBK010000010">
    <property type="protein sequence ID" value="KAK5638859.1"/>
    <property type="molecule type" value="Genomic_DNA"/>
</dbReference>
<keyword evidence="5" id="KW-1185">Reference proteome</keyword>
<comment type="similarity">
    <text evidence="1 3">Belongs to the short-chain dehydrogenases/reductases (SDR) family.</text>
</comment>
<dbReference type="PANTHER" id="PTHR43115">
    <property type="entry name" value="DEHYDROGENASE/REDUCTASE SDR FAMILY MEMBER 11"/>
    <property type="match status" value="1"/>
</dbReference>
<dbReference type="PRINTS" id="PR00080">
    <property type="entry name" value="SDRFAMILY"/>
</dbReference>
<keyword evidence="2" id="KW-0560">Oxidoreductase</keyword>
<comment type="caution">
    <text evidence="4">The sequence shown here is derived from an EMBL/GenBank/DDBJ whole genome shotgun (WGS) entry which is preliminary data.</text>
</comment>
<evidence type="ECO:0000256" key="3">
    <source>
        <dbReference type="RuleBase" id="RU000363"/>
    </source>
</evidence>
<dbReference type="Proteomes" id="UP001329430">
    <property type="component" value="Chromosome 10"/>
</dbReference>
<proteinExistence type="inferred from homology"/>
<dbReference type="Gene3D" id="3.40.50.720">
    <property type="entry name" value="NAD(P)-binding Rossmann-like Domain"/>
    <property type="match status" value="1"/>
</dbReference>
<dbReference type="PROSITE" id="PS00061">
    <property type="entry name" value="ADH_SHORT"/>
    <property type="match status" value="1"/>
</dbReference>
<evidence type="ECO:0000313" key="5">
    <source>
        <dbReference type="Proteomes" id="UP001329430"/>
    </source>
</evidence>
<dbReference type="AlphaFoldDB" id="A0AAN7V2G0"/>
<dbReference type="Pfam" id="PF00106">
    <property type="entry name" value="adh_short"/>
    <property type="match status" value="1"/>
</dbReference>
<reference evidence="4 5" key="1">
    <citation type="journal article" date="2024" name="Insects">
        <title>An Improved Chromosome-Level Genome Assembly of the Firefly Pyrocoelia pectoralis.</title>
        <authorList>
            <person name="Fu X."/>
            <person name="Meyer-Rochow V.B."/>
            <person name="Ballantyne L."/>
            <person name="Zhu X."/>
        </authorList>
    </citation>
    <scope>NUCLEOTIDE SEQUENCE [LARGE SCALE GENOMIC DNA]</scope>
    <source>
        <strain evidence="4">XCY_ONT2</strain>
    </source>
</reference>
<dbReference type="PRINTS" id="PR00081">
    <property type="entry name" value="GDHRDH"/>
</dbReference>
<dbReference type="FunFam" id="3.40.50.720:FF:000047">
    <property type="entry name" value="NADP-dependent L-serine/L-allo-threonine dehydrogenase"/>
    <property type="match status" value="1"/>
</dbReference>
<evidence type="ECO:0000256" key="2">
    <source>
        <dbReference type="ARBA" id="ARBA00023002"/>
    </source>
</evidence>
<dbReference type="PANTHER" id="PTHR43115:SF4">
    <property type="entry name" value="DEHYDROGENASE_REDUCTASE SDR FAMILY MEMBER 11"/>
    <property type="match status" value="1"/>
</dbReference>
<name>A0AAN7V2G0_9COLE</name>
<dbReference type="GO" id="GO:0016616">
    <property type="term" value="F:oxidoreductase activity, acting on the CH-OH group of donors, NAD or NADP as acceptor"/>
    <property type="evidence" value="ECO:0007669"/>
    <property type="project" value="UniProtKB-ARBA"/>
</dbReference>
<protein>
    <recommendedName>
        <fullName evidence="6">Farnesol dehydrogenase</fullName>
    </recommendedName>
</protein>
<dbReference type="InterPro" id="IPR002347">
    <property type="entry name" value="SDR_fam"/>
</dbReference>